<keyword evidence="2" id="KW-1185">Reference proteome</keyword>
<protein>
    <recommendedName>
        <fullName evidence="3">Tetratricopeptide repeat protein</fullName>
    </recommendedName>
</protein>
<evidence type="ECO:0000313" key="1">
    <source>
        <dbReference type="EMBL" id="WWC83513.1"/>
    </source>
</evidence>
<proteinExistence type="predicted"/>
<accession>A0ABZ2EIY9</accession>
<dbReference type="EMBL" id="CP144143">
    <property type="protein sequence ID" value="WWC83513.1"/>
    <property type="molecule type" value="Genomic_DNA"/>
</dbReference>
<name>A0ABZ2EIY9_9BACT</name>
<reference evidence="2" key="1">
    <citation type="submission" date="2024-01" db="EMBL/GenBank/DDBJ databases">
        <title>Mycovorax composti gen. nov. sp. nov., a member of the family Chitinophagaceae isolated from button mushroom compost.</title>
        <authorList>
            <person name="Thai M."/>
            <person name="Bell T.L."/>
            <person name="Kertesz M.A."/>
        </authorList>
    </citation>
    <scope>NUCLEOTIDE SEQUENCE [LARGE SCALE GENOMIC DNA]</scope>
    <source>
        <strain evidence="2">C216</strain>
    </source>
</reference>
<organism evidence="1 2">
    <name type="scientific">Mycovorax composti</name>
    <dbReference type="NCBI Taxonomy" id="2962693"/>
    <lineage>
        <taxon>Bacteria</taxon>
        <taxon>Pseudomonadati</taxon>
        <taxon>Bacteroidota</taxon>
        <taxon>Chitinophagia</taxon>
        <taxon>Chitinophagales</taxon>
        <taxon>Chitinophagaceae</taxon>
        <taxon>Mycovorax</taxon>
    </lineage>
</organism>
<sequence length="517" mass="61487">MPSRSTDTLFQLVKSLQKSEKRNLKLFVKRNSGSESFKSIQLFDALDKMQEYDEALLLKKVPSVSKAQLSNTKALLYRQILSSLRVLKEDRNIDQQLHEMLDFARILYNKGLYHQTLKMLEKIKDMARTHYQLTYLQQALFFEKKIEALYITRSLTTKADELTDESQKVNTTISSINSLSNLTLQLYGWYIQNGHARNEKDMKVVQAFMDLHLKTDIGDSFYEKAYLYQSYVWYAYIRLDFLMYYRYSQKWVDLFEQNPKMIEAETIMYAKGMHNLMAAHFNLLNHDKLAATIKKFKKFAQSSLVQNIDNNRIVTYVYLYTAVINLHFLEGTFQKGLKMVPFLEEMLVKYGKYLDRHRVMVFYYKIACLYFGSGDNSKAIDYLNRIINQRDDLRTDLQCYSRLLHLIAHYELKNYNLLEYLIKSVYRYMAKMQNLSKVEEEIFAFLRRALKFNEKTIRPEFEKLLAKLKKYQENRLEARAFAYLDVISWLESKISGINVQDVIRSKYLRAKRGKYTR</sequence>
<dbReference type="Proteomes" id="UP001321305">
    <property type="component" value="Chromosome"/>
</dbReference>
<evidence type="ECO:0000313" key="2">
    <source>
        <dbReference type="Proteomes" id="UP001321305"/>
    </source>
</evidence>
<gene>
    <name evidence="1" type="ORF">PIECOFPK_01225</name>
</gene>
<evidence type="ECO:0008006" key="3">
    <source>
        <dbReference type="Google" id="ProtNLM"/>
    </source>
</evidence>